<name>A0A838CSF4_9BACI</name>
<evidence type="ECO:0000259" key="1">
    <source>
        <dbReference type="Pfam" id="PF07872"/>
    </source>
</evidence>
<keyword evidence="3" id="KW-1185">Reference proteome</keyword>
<proteinExistence type="predicted"/>
<evidence type="ECO:0000313" key="3">
    <source>
        <dbReference type="Proteomes" id="UP000571017"/>
    </source>
</evidence>
<gene>
    <name evidence="2" type="ORF">H0266_08250</name>
</gene>
<evidence type="ECO:0000313" key="2">
    <source>
        <dbReference type="EMBL" id="MBA2174881.1"/>
    </source>
</evidence>
<protein>
    <submittedName>
        <fullName evidence="2">DUF1659 domain-containing protein</fullName>
    </submittedName>
</protein>
<reference evidence="2 3" key="1">
    <citation type="journal article" date="2004" name="Extremophiles">
        <title>Halobacillus locisalis sp. nov., a halophilic bacterium isolated from a marine solar saltern of the Yellow Sea in Korea.</title>
        <authorList>
            <person name="Yoon J.H."/>
            <person name="Kang K.H."/>
            <person name="Oh T.K."/>
            <person name="Park Y.H."/>
        </authorList>
    </citation>
    <scope>NUCLEOTIDE SEQUENCE [LARGE SCALE GENOMIC DNA]</scope>
    <source>
        <strain evidence="2 3">KCTC 3788</strain>
    </source>
</reference>
<dbReference type="Proteomes" id="UP000571017">
    <property type="component" value="Unassembled WGS sequence"/>
</dbReference>
<comment type="caution">
    <text evidence="2">The sequence shown here is derived from an EMBL/GenBank/DDBJ whole genome shotgun (WGS) entry which is preliminary data.</text>
</comment>
<feature type="domain" description="DUF1659" evidence="1">
    <location>
        <begin position="2"/>
        <end position="72"/>
    </location>
</feature>
<organism evidence="2 3">
    <name type="scientific">Halobacillus locisalis</name>
    <dbReference type="NCBI Taxonomy" id="220753"/>
    <lineage>
        <taxon>Bacteria</taxon>
        <taxon>Bacillati</taxon>
        <taxon>Bacillota</taxon>
        <taxon>Bacilli</taxon>
        <taxon>Bacillales</taxon>
        <taxon>Bacillaceae</taxon>
        <taxon>Halobacillus</taxon>
    </lineage>
</organism>
<dbReference type="AlphaFoldDB" id="A0A838CSF4"/>
<dbReference type="RefSeq" id="WP_181471936.1">
    <property type="nucleotide sequence ID" value="NZ_JACEFG010000002.1"/>
</dbReference>
<dbReference type="EMBL" id="JACEFG010000002">
    <property type="protein sequence ID" value="MBA2174881.1"/>
    <property type="molecule type" value="Genomic_DNA"/>
</dbReference>
<dbReference type="Pfam" id="PF07872">
    <property type="entry name" value="DUF1659"/>
    <property type="match status" value="1"/>
</dbReference>
<accession>A0A838CSF4</accession>
<dbReference type="InterPro" id="IPR012454">
    <property type="entry name" value="DUF1659"/>
</dbReference>
<sequence>MAVNAEMIDSQLQLIFEDGIDLEGKAVYRTKSFNNVKTTATSEQLHTVAAALEPLQQLVLSTIERNDEFMIYEA</sequence>